<evidence type="ECO:0000313" key="5">
    <source>
        <dbReference type="EMBL" id="TBW39821.1"/>
    </source>
</evidence>
<dbReference type="GO" id="GO:0016042">
    <property type="term" value="P:lipid catabolic process"/>
    <property type="evidence" value="ECO:0007669"/>
    <property type="project" value="UniProtKB-UniRule"/>
</dbReference>
<evidence type="ECO:0000259" key="4">
    <source>
        <dbReference type="PROSITE" id="PS51635"/>
    </source>
</evidence>
<evidence type="ECO:0000256" key="1">
    <source>
        <dbReference type="ARBA" id="ARBA00023098"/>
    </source>
</evidence>
<dbReference type="Proteomes" id="UP000292781">
    <property type="component" value="Unassembled WGS sequence"/>
</dbReference>
<dbReference type="InterPro" id="IPR002641">
    <property type="entry name" value="PNPLA_dom"/>
</dbReference>
<dbReference type="PROSITE" id="PS51635">
    <property type="entry name" value="PNPLA"/>
    <property type="match status" value="1"/>
</dbReference>
<feature type="region of interest" description="Disordered" evidence="3">
    <location>
        <begin position="1"/>
        <end position="28"/>
    </location>
</feature>
<comment type="caution">
    <text evidence="2">Lacks conserved residue(s) required for the propagation of feature annotation.</text>
</comment>
<organism evidence="5 6">
    <name type="scientific">Siculibacillus lacustris</name>
    <dbReference type="NCBI Taxonomy" id="1549641"/>
    <lineage>
        <taxon>Bacteria</taxon>
        <taxon>Pseudomonadati</taxon>
        <taxon>Pseudomonadota</taxon>
        <taxon>Alphaproteobacteria</taxon>
        <taxon>Hyphomicrobiales</taxon>
        <taxon>Ancalomicrobiaceae</taxon>
        <taxon>Siculibacillus</taxon>
    </lineage>
</organism>
<keyword evidence="1 2" id="KW-0443">Lipid metabolism</keyword>
<dbReference type="SUPFAM" id="SSF52151">
    <property type="entry name" value="FabD/lysophospholipase-like"/>
    <property type="match status" value="1"/>
</dbReference>
<keyword evidence="6" id="KW-1185">Reference proteome</keyword>
<dbReference type="RefSeq" id="WP_131307240.1">
    <property type="nucleotide sequence ID" value="NZ_SJFN01000006.1"/>
</dbReference>
<name>A0A4V2KU29_9HYPH</name>
<gene>
    <name evidence="5" type="ORF">EYW49_06065</name>
</gene>
<keyword evidence="2" id="KW-0442">Lipid degradation</keyword>
<keyword evidence="2" id="KW-0378">Hydrolase</keyword>
<protein>
    <submittedName>
        <fullName evidence="5">Patatin</fullName>
    </submittedName>
</protein>
<dbReference type="InterPro" id="IPR016035">
    <property type="entry name" value="Acyl_Trfase/lysoPLipase"/>
</dbReference>
<dbReference type="EMBL" id="SJFN01000006">
    <property type="protein sequence ID" value="TBW39821.1"/>
    <property type="molecule type" value="Genomic_DNA"/>
</dbReference>
<dbReference type="AlphaFoldDB" id="A0A4V2KU29"/>
<evidence type="ECO:0000256" key="3">
    <source>
        <dbReference type="SAM" id="MobiDB-lite"/>
    </source>
</evidence>
<proteinExistence type="predicted"/>
<accession>A0A4V2KU29</accession>
<evidence type="ECO:0000256" key="2">
    <source>
        <dbReference type="PROSITE-ProRule" id="PRU01161"/>
    </source>
</evidence>
<reference evidence="5 6" key="1">
    <citation type="submission" date="2019-02" db="EMBL/GenBank/DDBJ databases">
        <title>Siculibacillus lacustris gen. nov., sp. nov., a new rosette-forming bacterium isolated from a freshwater crater lake (Lake St. Ana, Romania).</title>
        <authorList>
            <person name="Felfoldi T."/>
            <person name="Marton Z."/>
            <person name="Szabo A."/>
            <person name="Mentes A."/>
            <person name="Boka K."/>
            <person name="Marialigeti K."/>
            <person name="Mathe I."/>
            <person name="Koncz M."/>
            <person name="Schumann P."/>
            <person name="Toth E."/>
        </authorList>
    </citation>
    <scope>NUCLEOTIDE SEQUENCE [LARGE SCALE GENOMIC DNA]</scope>
    <source>
        <strain evidence="5 6">SA-279</strain>
    </source>
</reference>
<feature type="short sequence motif" description="DGA/G" evidence="2">
    <location>
        <begin position="325"/>
        <end position="327"/>
    </location>
</feature>
<comment type="caution">
    <text evidence="5">The sequence shown here is derived from an EMBL/GenBank/DDBJ whole genome shotgun (WGS) entry which is preliminary data.</text>
</comment>
<dbReference type="GO" id="GO:0016787">
    <property type="term" value="F:hydrolase activity"/>
    <property type="evidence" value="ECO:0007669"/>
    <property type="project" value="UniProtKB-UniRule"/>
</dbReference>
<feature type="short sequence motif" description="GXSXG" evidence="2">
    <location>
        <begin position="89"/>
        <end position="93"/>
    </location>
</feature>
<feature type="active site" description="Proton acceptor" evidence="2">
    <location>
        <position position="325"/>
    </location>
</feature>
<dbReference type="OrthoDB" id="1488362at2"/>
<sequence length="633" mass="67931">MADAGTASGNGAPTAPRDEPGFATIAPTPGSNGKVFELGLVMAGAISAGAYTAGVIDFLIEALDDFERLKADPAYDGPRHTVMVPVMAGASAGGMTSAIAALQLFHEIDHVQAGADPPAPERNRLYASWVTDIGIEHLLETTDLEQLQRDPESGVVKSVLCCDVLDEIVDRAFVYDRPARRTWVGDRHGAGLTIILTVTNVRGLPYTFAMAGANAGGNTYGMFDHGDRIRFGIAPRSAAWPAGQPEIDLTAIPATATPGDAWDLLRRSALATGAFPIGLAPRVVWRDASAYVHDAKFHVPDATAGWIAKTPDLTTVGPYRFPSLDGGMIDNEPLEIARHFLARDETPAAHNERGGDLADRAVVLIDPFPNQVAEPPLDGDPDRTFGLLASATILLDTLKDQARFKPEELQLAYDPTVFSRFAITPVRKVAPDNAAGRLYPIASGALGGFSGFLHRSFRRHDYLLGRRNAQAFLRRHLVLPETAALFADHRSAIGGSWRVEAAPAAPGVRTRSGVDAQGYKLVARVERGPADTRCLPIIPLSKRLQVEIVIGEGDRPAAFSAEGLASELAARFERRFRMLADQLLDTELKHLLGNFTGFWPFRKAAALFVTSMAGNKFQAAVTAALKDIAAAFR</sequence>
<evidence type="ECO:0000313" key="6">
    <source>
        <dbReference type="Proteomes" id="UP000292781"/>
    </source>
</evidence>
<feature type="active site" description="Nucleophile" evidence="2">
    <location>
        <position position="91"/>
    </location>
</feature>
<feature type="domain" description="PNPLA" evidence="4">
    <location>
        <begin position="40"/>
        <end position="338"/>
    </location>
</feature>